<proteinExistence type="predicted"/>
<protein>
    <submittedName>
        <fullName evidence="1">Putative secreted protein</fullName>
    </submittedName>
</protein>
<reference evidence="1" key="1">
    <citation type="submission" date="2018-01" db="EMBL/GenBank/DDBJ databases">
        <title>An insight into the sialome of Amazonian anophelines.</title>
        <authorList>
            <person name="Ribeiro J.M."/>
            <person name="Scarpassa V."/>
            <person name="Calvo E."/>
        </authorList>
    </citation>
    <scope>NUCLEOTIDE SEQUENCE</scope>
</reference>
<organism evidence="1">
    <name type="scientific">Anopheles darlingi</name>
    <name type="common">Mosquito</name>
    <dbReference type="NCBI Taxonomy" id="43151"/>
    <lineage>
        <taxon>Eukaryota</taxon>
        <taxon>Metazoa</taxon>
        <taxon>Ecdysozoa</taxon>
        <taxon>Arthropoda</taxon>
        <taxon>Hexapoda</taxon>
        <taxon>Insecta</taxon>
        <taxon>Pterygota</taxon>
        <taxon>Neoptera</taxon>
        <taxon>Endopterygota</taxon>
        <taxon>Diptera</taxon>
        <taxon>Nematocera</taxon>
        <taxon>Culicoidea</taxon>
        <taxon>Culicidae</taxon>
        <taxon>Anophelinae</taxon>
        <taxon>Anopheles</taxon>
    </lineage>
</organism>
<dbReference type="EMBL" id="GGFL01011460">
    <property type="protein sequence ID" value="MBW75638.1"/>
    <property type="molecule type" value="Transcribed_RNA"/>
</dbReference>
<evidence type="ECO:0000313" key="1">
    <source>
        <dbReference type="EMBL" id="MBW75638.1"/>
    </source>
</evidence>
<sequence length="72" mass="7973">MARLSLCCCSMLASVARRIALISDMRLISRINSSSGRSRINSVSGRPVRRSRHSFATMKSNSVFGSTTMLRH</sequence>
<name>A0A2M4DEM9_ANODA</name>
<dbReference type="AlphaFoldDB" id="A0A2M4DEM9"/>
<accession>A0A2M4DEM9</accession>